<accession>A0A150JH57</accession>
<proteinExistence type="predicted"/>
<gene>
    <name evidence="1" type="ORF">AN188_01263</name>
    <name evidence="2" type="ORF">APG09_01320</name>
</gene>
<dbReference type="EMBL" id="LNJE01000018">
    <property type="protein sequence ID" value="KYC56577.1"/>
    <property type="molecule type" value="Genomic_DNA"/>
</dbReference>
<accession>A0A150JAV1</accession>
<organism evidence="1 3">
    <name type="scientific">Candidatus Methanofastidiosum methylothiophilum</name>
    <dbReference type="NCBI Taxonomy" id="1705564"/>
    <lineage>
        <taxon>Archaea</taxon>
        <taxon>Methanobacteriati</taxon>
        <taxon>Methanobacteriota</taxon>
        <taxon>Stenosarchaea group</taxon>
        <taxon>Candidatus Methanofastidiosia</taxon>
        <taxon>Candidatus Methanofastidiosales</taxon>
        <taxon>Candidatus Methanofastidiosaceae</taxon>
        <taxon>Candidatus Methanofastidiosum</taxon>
    </lineage>
</organism>
<dbReference type="Proteomes" id="UP000092420">
    <property type="component" value="Unassembled WGS sequence"/>
</dbReference>
<sequence length="32" mass="3388">MKKIVGIVAAGAILATVSTALILKKKKEVKHK</sequence>
<name>A0A150JGB1_9EURY</name>
<dbReference type="AlphaFoldDB" id="A0A150JGB1"/>
<reference evidence="1 3" key="1">
    <citation type="journal article" date="2016" name="ISME J.">
        <title>Chasing the elusive Euryarchaeota class WSA2: genomes reveal a uniquely fastidious methyl-reducing methanogen.</title>
        <authorList>
            <person name="Nobu M.K."/>
            <person name="Narihiro T."/>
            <person name="Kuroda K."/>
            <person name="Mei R."/>
            <person name="Liu W.T."/>
        </authorList>
    </citation>
    <scope>NUCLEOTIDE SEQUENCE [LARGE SCALE GENOMIC DNA]</scope>
    <source>
        <strain evidence="1">ADurb1013_Bin02101</strain>
        <strain evidence="2">ADurb1213_Bin02801</strain>
    </source>
</reference>
<comment type="caution">
    <text evidence="1">The sequence shown here is derived from an EMBL/GenBank/DDBJ whole genome shotgun (WGS) entry which is preliminary data.</text>
</comment>
<protein>
    <submittedName>
        <fullName evidence="1">Uncharacterized protein</fullName>
    </submittedName>
</protein>
<evidence type="ECO:0000313" key="1">
    <source>
        <dbReference type="EMBL" id="KYC54074.1"/>
    </source>
</evidence>
<evidence type="ECO:0000313" key="3">
    <source>
        <dbReference type="Proteomes" id="UP000092420"/>
    </source>
</evidence>
<dbReference type="EMBL" id="LNJB01000018">
    <property type="protein sequence ID" value="KYC54074.1"/>
    <property type="molecule type" value="Genomic_DNA"/>
</dbReference>
<evidence type="ECO:0000313" key="2">
    <source>
        <dbReference type="EMBL" id="KYC56577.1"/>
    </source>
</evidence>
<accession>A0A150JGB1</accession>